<name>C6V680_NEORI</name>
<proteinExistence type="predicted"/>
<sequence>MNSRSKKSMTFSSLFIYLMCDHERKCYDVPRGTLSRISKNHSSYY</sequence>
<dbReference type="STRING" id="434131.NRI_0932"/>
<dbReference type="Proteomes" id="UP000001627">
    <property type="component" value="Chromosome"/>
</dbReference>
<keyword evidence="2" id="KW-1185">Reference proteome</keyword>
<dbReference type="KEGG" id="nri:NRI_0932"/>
<dbReference type="EMBL" id="CP001431">
    <property type="protein sequence ID" value="ACT69894.1"/>
    <property type="molecule type" value="Genomic_DNA"/>
</dbReference>
<reference evidence="1 2" key="1">
    <citation type="journal article" date="2009" name="Nucleic Acids Res.">
        <title>Analysis of complete genome sequence of Neorickettsia risticii: causative agent of Potomac horse fever.</title>
        <authorList>
            <person name="Lin M."/>
            <person name="Zhang C."/>
            <person name="Gibson K."/>
            <person name="Rikihisa Y."/>
        </authorList>
    </citation>
    <scope>NUCLEOTIDE SEQUENCE [LARGE SCALE GENOMIC DNA]</scope>
    <source>
        <strain evidence="1 2">Illinois</strain>
    </source>
</reference>
<accession>C6V680</accession>
<organism evidence="1 2">
    <name type="scientific">Neorickettsia risticii (strain Illinois)</name>
    <dbReference type="NCBI Taxonomy" id="434131"/>
    <lineage>
        <taxon>Bacteria</taxon>
        <taxon>Pseudomonadati</taxon>
        <taxon>Pseudomonadota</taxon>
        <taxon>Alphaproteobacteria</taxon>
        <taxon>Rickettsiales</taxon>
        <taxon>Anaplasmataceae</taxon>
        <taxon>Neorickettsia</taxon>
    </lineage>
</organism>
<evidence type="ECO:0000313" key="2">
    <source>
        <dbReference type="Proteomes" id="UP000001627"/>
    </source>
</evidence>
<dbReference type="AlphaFoldDB" id="C6V680"/>
<evidence type="ECO:0000313" key="1">
    <source>
        <dbReference type="EMBL" id="ACT69894.1"/>
    </source>
</evidence>
<dbReference type="HOGENOM" id="CLU_3202528_0_0_5"/>
<protein>
    <submittedName>
        <fullName evidence="1">Uncharacterized protein</fullName>
    </submittedName>
</protein>
<gene>
    <name evidence="1" type="ordered locus">NRI_0932</name>
</gene>